<organism evidence="1 2">
    <name type="scientific">Helianthus annuus</name>
    <name type="common">Common sunflower</name>
    <dbReference type="NCBI Taxonomy" id="4232"/>
    <lineage>
        <taxon>Eukaryota</taxon>
        <taxon>Viridiplantae</taxon>
        <taxon>Streptophyta</taxon>
        <taxon>Embryophyta</taxon>
        <taxon>Tracheophyta</taxon>
        <taxon>Spermatophyta</taxon>
        <taxon>Magnoliopsida</taxon>
        <taxon>eudicotyledons</taxon>
        <taxon>Gunneridae</taxon>
        <taxon>Pentapetalae</taxon>
        <taxon>asterids</taxon>
        <taxon>campanulids</taxon>
        <taxon>Asterales</taxon>
        <taxon>Asteraceae</taxon>
        <taxon>Asteroideae</taxon>
        <taxon>Heliantheae alliance</taxon>
        <taxon>Heliantheae</taxon>
        <taxon>Helianthus</taxon>
    </lineage>
</organism>
<sequence>MKVQVVGKRKTHKIEVNPWLHSLATRNEHPRYHAHLVLPKMSISMVLVFGHMYF</sequence>
<reference evidence="2" key="1">
    <citation type="journal article" date="2017" name="Nature">
        <title>The sunflower genome provides insights into oil metabolism, flowering and Asterid evolution.</title>
        <authorList>
            <person name="Badouin H."/>
            <person name="Gouzy J."/>
            <person name="Grassa C.J."/>
            <person name="Murat F."/>
            <person name="Staton S.E."/>
            <person name="Cottret L."/>
            <person name="Lelandais-Briere C."/>
            <person name="Owens G.L."/>
            <person name="Carrere S."/>
            <person name="Mayjonade B."/>
            <person name="Legrand L."/>
            <person name="Gill N."/>
            <person name="Kane N.C."/>
            <person name="Bowers J.E."/>
            <person name="Hubner S."/>
            <person name="Bellec A."/>
            <person name="Berard A."/>
            <person name="Berges H."/>
            <person name="Blanchet N."/>
            <person name="Boniface M.C."/>
            <person name="Brunel D."/>
            <person name="Catrice O."/>
            <person name="Chaidir N."/>
            <person name="Claudel C."/>
            <person name="Donnadieu C."/>
            <person name="Faraut T."/>
            <person name="Fievet G."/>
            <person name="Helmstetter N."/>
            <person name="King M."/>
            <person name="Knapp S.J."/>
            <person name="Lai Z."/>
            <person name="Le Paslier M.C."/>
            <person name="Lippi Y."/>
            <person name="Lorenzon L."/>
            <person name="Mandel J.R."/>
            <person name="Marage G."/>
            <person name="Marchand G."/>
            <person name="Marquand E."/>
            <person name="Bret-Mestries E."/>
            <person name="Morien E."/>
            <person name="Nambeesan S."/>
            <person name="Nguyen T."/>
            <person name="Pegot-Espagnet P."/>
            <person name="Pouilly N."/>
            <person name="Raftis F."/>
            <person name="Sallet E."/>
            <person name="Schiex T."/>
            <person name="Thomas J."/>
            <person name="Vandecasteele C."/>
            <person name="Vares D."/>
            <person name="Vear F."/>
            <person name="Vautrin S."/>
            <person name="Crespi M."/>
            <person name="Mangin B."/>
            <person name="Burke J.M."/>
            <person name="Salse J."/>
            <person name="Munos S."/>
            <person name="Vincourt P."/>
            <person name="Rieseberg L.H."/>
            <person name="Langlade N.B."/>
        </authorList>
    </citation>
    <scope>NUCLEOTIDE SEQUENCE [LARGE SCALE GENOMIC DNA]</scope>
    <source>
        <strain evidence="2">cv. SF193</strain>
    </source>
</reference>
<evidence type="ECO:0000313" key="1">
    <source>
        <dbReference type="EMBL" id="OTG02321.1"/>
    </source>
</evidence>
<dbReference type="EMBL" id="CM007902">
    <property type="protein sequence ID" value="OTG02321.1"/>
    <property type="molecule type" value="Genomic_DNA"/>
</dbReference>
<proteinExistence type="predicted"/>
<evidence type="ECO:0000313" key="2">
    <source>
        <dbReference type="Proteomes" id="UP000215914"/>
    </source>
</evidence>
<gene>
    <name evidence="1" type="ORF">HannXRQ_Chr13g0411741</name>
</gene>
<dbReference type="InParanoid" id="A0A251SXM9"/>
<name>A0A251SXM9_HELAN</name>
<keyword evidence="2" id="KW-1185">Reference proteome</keyword>
<accession>A0A251SXM9</accession>
<dbReference type="AlphaFoldDB" id="A0A251SXM9"/>
<dbReference type="Proteomes" id="UP000215914">
    <property type="component" value="Chromosome 13"/>
</dbReference>
<protein>
    <submittedName>
        <fullName evidence="1">Uncharacterized protein</fullName>
    </submittedName>
</protein>